<evidence type="ECO:0000256" key="1">
    <source>
        <dbReference type="ARBA" id="ARBA00004651"/>
    </source>
</evidence>
<proteinExistence type="predicted"/>
<evidence type="ECO:0000256" key="4">
    <source>
        <dbReference type="ARBA" id="ARBA00022692"/>
    </source>
</evidence>
<keyword evidence="6 7" id="KW-0472">Membrane</keyword>
<dbReference type="PANTHER" id="PTHR43738">
    <property type="entry name" value="ABC TRANSPORTER, MEMBRANE PROTEIN"/>
    <property type="match status" value="1"/>
</dbReference>
<evidence type="ECO:0000256" key="5">
    <source>
        <dbReference type="ARBA" id="ARBA00022989"/>
    </source>
</evidence>
<evidence type="ECO:0000256" key="3">
    <source>
        <dbReference type="ARBA" id="ARBA00022475"/>
    </source>
</evidence>
<comment type="caution">
    <text evidence="9">The sequence shown here is derived from an EMBL/GenBank/DDBJ whole genome shotgun (WGS) entry which is preliminary data.</text>
</comment>
<dbReference type="GO" id="GO:0005886">
    <property type="term" value="C:plasma membrane"/>
    <property type="evidence" value="ECO:0007669"/>
    <property type="project" value="UniProtKB-SubCell"/>
</dbReference>
<evidence type="ECO:0000256" key="6">
    <source>
        <dbReference type="ARBA" id="ARBA00023136"/>
    </source>
</evidence>
<keyword evidence="4 7" id="KW-0812">Transmembrane</keyword>
<dbReference type="InterPro" id="IPR051125">
    <property type="entry name" value="ABC-4/HrtB_transporter"/>
</dbReference>
<evidence type="ECO:0000256" key="7">
    <source>
        <dbReference type="SAM" id="Phobius"/>
    </source>
</evidence>
<dbReference type="Pfam" id="PF02687">
    <property type="entry name" value="FtsX"/>
    <property type="match status" value="1"/>
</dbReference>
<feature type="transmembrane region" description="Helical" evidence="7">
    <location>
        <begin position="315"/>
        <end position="345"/>
    </location>
</feature>
<keyword evidence="10" id="KW-1185">Reference proteome</keyword>
<dbReference type="InterPro" id="IPR003838">
    <property type="entry name" value="ABC3_permease_C"/>
</dbReference>
<name>A0A7Y0F052_9BIFI</name>
<reference evidence="9 10" key="1">
    <citation type="submission" date="2020-02" db="EMBL/GenBank/DDBJ databases">
        <title>Characterization of phylogenetic diversity of novel bifidobacterial species isolated in Czech ZOOs.</title>
        <authorList>
            <person name="Lugli G.A."/>
            <person name="Vera N.B."/>
            <person name="Ventura M."/>
        </authorList>
    </citation>
    <scope>NUCLEOTIDE SEQUENCE [LARGE SCALE GENOMIC DNA]</scope>
    <source>
        <strain evidence="9 10">DSM 109958</strain>
    </source>
</reference>
<dbReference type="PANTHER" id="PTHR43738:SF1">
    <property type="entry name" value="HEMIN TRANSPORT SYSTEM PERMEASE PROTEIN HRTB-RELATED"/>
    <property type="match status" value="1"/>
</dbReference>
<feature type="transmembrane region" description="Helical" evidence="7">
    <location>
        <begin position="23"/>
        <end position="44"/>
    </location>
</feature>
<dbReference type="AlphaFoldDB" id="A0A7Y0F052"/>
<dbReference type="Proteomes" id="UP000588277">
    <property type="component" value="Unassembled WGS sequence"/>
</dbReference>
<sequence>MAAHISLGALPLENLRRKPFRTAALLVVVTMLTVAFYAGSMLSLNLDAGLTSMEERMGADLMVVPQNTGAKAEALLTNGDSNTFYFTNDIESAVAGADGVAQESAQTYISSLVADCCDEKVQIIGFDPSTDFVIEPWITSQYDGTLADGQAVAGANINVSADGTIRLYGHRFPVVAQLGATGTSLDNSVFVNRATVPQVVRYSAETGHPAIPEGYEDKVTSAVLIKVAPGYEARTVASNIARATGIDDLGYVYPGGVTASTKSSLGAVMRYVAVFVAIFWAMGVVVLLAVFSATANERKREFASLRIMGATRGQLARLVVGESTLVGVIGGVIGVGLSSLAILPFSALIGRELQLPYLQTGFGTVALLVAVALVFATVTGALASVLAAVRLARPEAYLTLREGE</sequence>
<protein>
    <submittedName>
        <fullName evidence="9">ABC transporter permease</fullName>
    </submittedName>
</protein>
<evidence type="ECO:0000256" key="2">
    <source>
        <dbReference type="ARBA" id="ARBA00022448"/>
    </source>
</evidence>
<keyword evidence="3" id="KW-1003">Cell membrane</keyword>
<feature type="domain" description="ABC3 transporter permease C-terminal" evidence="8">
    <location>
        <begin position="274"/>
        <end position="388"/>
    </location>
</feature>
<keyword evidence="2" id="KW-0813">Transport</keyword>
<gene>
    <name evidence="9" type="ORF">G1C96_0177</name>
</gene>
<evidence type="ECO:0000313" key="10">
    <source>
        <dbReference type="Proteomes" id="UP000588277"/>
    </source>
</evidence>
<accession>A0A7Y0F052</accession>
<evidence type="ECO:0000313" key="9">
    <source>
        <dbReference type="EMBL" id="NMM99599.1"/>
    </source>
</evidence>
<dbReference type="RefSeq" id="WP_169274766.1">
    <property type="nucleotide sequence ID" value="NZ_JAAIIH010000001.1"/>
</dbReference>
<organism evidence="9 10">
    <name type="scientific">Bifidobacterium moraviense</name>
    <dbReference type="NCBI Taxonomy" id="2675323"/>
    <lineage>
        <taxon>Bacteria</taxon>
        <taxon>Bacillati</taxon>
        <taxon>Actinomycetota</taxon>
        <taxon>Actinomycetes</taxon>
        <taxon>Bifidobacteriales</taxon>
        <taxon>Bifidobacteriaceae</taxon>
        <taxon>Bifidobacterium</taxon>
    </lineage>
</organism>
<feature type="transmembrane region" description="Helical" evidence="7">
    <location>
        <begin position="271"/>
        <end position="294"/>
    </location>
</feature>
<evidence type="ECO:0000259" key="8">
    <source>
        <dbReference type="Pfam" id="PF02687"/>
    </source>
</evidence>
<feature type="transmembrane region" description="Helical" evidence="7">
    <location>
        <begin position="365"/>
        <end position="389"/>
    </location>
</feature>
<dbReference type="EMBL" id="JAAIIH010000001">
    <property type="protein sequence ID" value="NMM99599.1"/>
    <property type="molecule type" value="Genomic_DNA"/>
</dbReference>
<comment type="subcellular location">
    <subcellularLocation>
        <location evidence="1">Cell membrane</location>
        <topology evidence="1">Multi-pass membrane protein</topology>
    </subcellularLocation>
</comment>
<keyword evidence="5 7" id="KW-1133">Transmembrane helix</keyword>